<dbReference type="PANTHER" id="PTHR32552:SF81">
    <property type="entry name" value="TONB-DEPENDENT OUTER MEMBRANE RECEPTOR"/>
    <property type="match status" value="1"/>
</dbReference>
<evidence type="ECO:0000256" key="13">
    <source>
        <dbReference type="SAM" id="SignalP"/>
    </source>
</evidence>
<dbReference type="GO" id="GO:0006826">
    <property type="term" value="P:iron ion transport"/>
    <property type="evidence" value="ECO:0007669"/>
    <property type="project" value="UniProtKB-KW"/>
</dbReference>
<sequence length="845" mass="89739">MGLRTLASPFRAALFAGVAATSLAVPGLAHAADAAAAEAGGATVDDGNAITVIARKSTETLQNVPVTITAITADAINRDQATKAEALGTHVPTLNIYSGGSGSGGSIALRGVGSSAISAAFDSAVALDMDGIQLSSMRLLQAGFFDIKQVDVMKGPQTLYFGKSATAGVLGLRSADPTKTWEIGGKASYEFVEDGYVVNGYISGPVTDTLGIRVAAQYNDIKKYTQIQPGIPALIRNRGMRDFIGRVTLQWDPSSAFTANLKVNYISNRNDGAIGHQDIDCGANGRADEVVLLGGAIAVPSGANCNIGDRYYAISDPSPTQNSNYPTGSAAGDGKYPGHPFGKTDIWLARLRMDLDLSDKFKLSSVTGYFDINSVDSDTYSSVGVGPAFNPNGIPVALIAPRLAAVNTPGSAQGFGSSDPLNATKQWTQELRLTSNFDGPFNFMVGGFYEHRNIDFNTSQQGVNISIIAADPITGSAFDWYKKHHTTTNAYSLFASGNYKLTEKLELSGGVRWTREKKVNTISVPYVHAFLAATPAFISSGFFSGPIPFRDTNVSPEVTLRYKASDDLNIYAAYKTGYKSGGIDNSALPSNSLLGFNNPATRDQVAQGLIFKSERAKGGELGIKSQLAGRTLTVNGSLFYYVFSDIQLQVFDATKVQFRTFNASELTTKGVDIDFNWRTPVPGLRFNGALAYTSAKFTKPLASAIDGSPLEGRRASRAPEWAGNVGFDYTMSISDKLELGTHSNLAFSSSYYTDTTSVKDPIQKGWATVDGSISIGAPNGAWKLALVGINITDKRFVQSSGARPFLAGPGGLGTPGTPTYVPQGDDRNVLLNRGRQVFVEASFKF</sequence>
<protein>
    <recommendedName>
        <fullName evidence="18">TonB-dependent receptor</fullName>
    </recommendedName>
</protein>
<dbReference type="InterPro" id="IPR000531">
    <property type="entry name" value="Beta-barrel_TonB"/>
</dbReference>
<evidence type="ECO:0000256" key="11">
    <source>
        <dbReference type="PROSITE-ProRule" id="PRU01360"/>
    </source>
</evidence>
<dbReference type="RefSeq" id="WP_170233866.1">
    <property type="nucleotide sequence ID" value="NZ_BJYR01000020.1"/>
</dbReference>
<feature type="domain" description="TonB-dependent receptor-like beta-barrel" evidence="14">
    <location>
        <begin position="315"/>
        <end position="790"/>
    </location>
</feature>
<comment type="caution">
    <text evidence="16">The sequence shown here is derived from an EMBL/GenBank/DDBJ whole genome shotgun (WGS) entry which is preliminary data.</text>
</comment>
<feature type="signal peptide" evidence="13">
    <location>
        <begin position="1"/>
        <end position="31"/>
    </location>
</feature>
<evidence type="ECO:0000256" key="4">
    <source>
        <dbReference type="ARBA" id="ARBA00022496"/>
    </source>
</evidence>
<keyword evidence="9 11" id="KW-0472">Membrane</keyword>
<evidence type="ECO:0000256" key="10">
    <source>
        <dbReference type="ARBA" id="ARBA00023237"/>
    </source>
</evidence>
<comment type="subcellular location">
    <subcellularLocation>
        <location evidence="1 11">Cell outer membrane</location>
        <topology evidence="1 11">Multi-pass membrane protein</topology>
    </subcellularLocation>
</comment>
<evidence type="ECO:0000256" key="7">
    <source>
        <dbReference type="ARBA" id="ARBA00023065"/>
    </source>
</evidence>
<evidence type="ECO:0000256" key="12">
    <source>
        <dbReference type="RuleBase" id="RU003357"/>
    </source>
</evidence>
<keyword evidence="10 11" id="KW-0998">Cell outer membrane</keyword>
<name>A0A512ANI3_9SPHN</name>
<accession>A0A512ANI3</accession>
<evidence type="ECO:0008006" key="18">
    <source>
        <dbReference type="Google" id="ProtNLM"/>
    </source>
</evidence>
<organism evidence="16 17">
    <name type="scientific">Novosphingobium sediminis</name>
    <dbReference type="NCBI Taxonomy" id="707214"/>
    <lineage>
        <taxon>Bacteria</taxon>
        <taxon>Pseudomonadati</taxon>
        <taxon>Pseudomonadota</taxon>
        <taxon>Alphaproteobacteria</taxon>
        <taxon>Sphingomonadales</taxon>
        <taxon>Sphingomonadaceae</taxon>
        <taxon>Novosphingobium</taxon>
    </lineage>
</organism>
<reference evidence="16 17" key="1">
    <citation type="submission" date="2019-07" db="EMBL/GenBank/DDBJ databases">
        <title>Whole genome shotgun sequence of Novosphingobium sediminis NBRC 106119.</title>
        <authorList>
            <person name="Hosoyama A."/>
            <person name="Uohara A."/>
            <person name="Ohji S."/>
            <person name="Ichikawa N."/>
        </authorList>
    </citation>
    <scope>NUCLEOTIDE SEQUENCE [LARGE SCALE GENOMIC DNA]</scope>
    <source>
        <strain evidence="16 17">NBRC 106119</strain>
    </source>
</reference>
<evidence type="ECO:0000256" key="8">
    <source>
        <dbReference type="ARBA" id="ARBA00023077"/>
    </source>
</evidence>
<dbReference type="PANTHER" id="PTHR32552">
    <property type="entry name" value="FERRICHROME IRON RECEPTOR-RELATED"/>
    <property type="match status" value="1"/>
</dbReference>
<evidence type="ECO:0000259" key="15">
    <source>
        <dbReference type="Pfam" id="PF07715"/>
    </source>
</evidence>
<dbReference type="SUPFAM" id="SSF56935">
    <property type="entry name" value="Porins"/>
    <property type="match status" value="1"/>
</dbReference>
<keyword evidence="13" id="KW-0732">Signal</keyword>
<dbReference type="EMBL" id="BJYR01000020">
    <property type="protein sequence ID" value="GEO01275.1"/>
    <property type="molecule type" value="Genomic_DNA"/>
</dbReference>
<dbReference type="Pfam" id="PF07715">
    <property type="entry name" value="Plug"/>
    <property type="match status" value="1"/>
</dbReference>
<keyword evidence="17" id="KW-1185">Reference proteome</keyword>
<evidence type="ECO:0000259" key="14">
    <source>
        <dbReference type="Pfam" id="PF00593"/>
    </source>
</evidence>
<proteinExistence type="inferred from homology"/>
<comment type="similarity">
    <text evidence="11 12">Belongs to the TonB-dependent receptor family.</text>
</comment>
<dbReference type="InterPro" id="IPR036942">
    <property type="entry name" value="Beta-barrel_TonB_sf"/>
</dbReference>
<keyword evidence="8 12" id="KW-0798">TonB box</keyword>
<evidence type="ECO:0000256" key="6">
    <source>
        <dbReference type="ARBA" id="ARBA00023004"/>
    </source>
</evidence>
<evidence type="ECO:0000256" key="9">
    <source>
        <dbReference type="ARBA" id="ARBA00023136"/>
    </source>
</evidence>
<keyword evidence="6" id="KW-0408">Iron</keyword>
<keyword evidence="4" id="KW-0410">Iron transport</keyword>
<evidence type="ECO:0000256" key="5">
    <source>
        <dbReference type="ARBA" id="ARBA00022692"/>
    </source>
</evidence>
<keyword evidence="5 11" id="KW-0812">Transmembrane</keyword>
<dbReference type="GO" id="GO:0009279">
    <property type="term" value="C:cell outer membrane"/>
    <property type="evidence" value="ECO:0007669"/>
    <property type="project" value="UniProtKB-SubCell"/>
</dbReference>
<dbReference type="AlphaFoldDB" id="A0A512ANI3"/>
<keyword evidence="3 11" id="KW-1134">Transmembrane beta strand</keyword>
<dbReference type="Gene3D" id="2.40.170.20">
    <property type="entry name" value="TonB-dependent receptor, beta-barrel domain"/>
    <property type="match status" value="2"/>
</dbReference>
<evidence type="ECO:0000256" key="1">
    <source>
        <dbReference type="ARBA" id="ARBA00004571"/>
    </source>
</evidence>
<evidence type="ECO:0000313" key="17">
    <source>
        <dbReference type="Proteomes" id="UP000321464"/>
    </source>
</evidence>
<keyword evidence="2 11" id="KW-0813">Transport</keyword>
<evidence type="ECO:0000256" key="3">
    <source>
        <dbReference type="ARBA" id="ARBA00022452"/>
    </source>
</evidence>
<dbReference type="PROSITE" id="PS52016">
    <property type="entry name" value="TONB_DEPENDENT_REC_3"/>
    <property type="match status" value="1"/>
</dbReference>
<feature type="domain" description="TonB-dependent receptor plug" evidence="15">
    <location>
        <begin position="61"/>
        <end position="169"/>
    </location>
</feature>
<keyword evidence="7" id="KW-0406">Ion transport</keyword>
<evidence type="ECO:0000313" key="16">
    <source>
        <dbReference type="EMBL" id="GEO01275.1"/>
    </source>
</evidence>
<dbReference type="InterPro" id="IPR012910">
    <property type="entry name" value="Plug_dom"/>
</dbReference>
<feature type="chain" id="PRO_5022231245" description="TonB-dependent receptor" evidence="13">
    <location>
        <begin position="32"/>
        <end position="845"/>
    </location>
</feature>
<gene>
    <name evidence="16" type="ORF">NSE01_31070</name>
</gene>
<evidence type="ECO:0000256" key="2">
    <source>
        <dbReference type="ARBA" id="ARBA00022448"/>
    </source>
</evidence>
<dbReference type="InterPro" id="IPR039426">
    <property type="entry name" value="TonB-dep_rcpt-like"/>
</dbReference>
<dbReference type="Proteomes" id="UP000321464">
    <property type="component" value="Unassembled WGS sequence"/>
</dbReference>
<dbReference type="Pfam" id="PF00593">
    <property type="entry name" value="TonB_dep_Rec_b-barrel"/>
    <property type="match status" value="1"/>
</dbReference>